<dbReference type="PROSITE" id="PS50966">
    <property type="entry name" value="ZF_SWIM"/>
    <property type="match status" value="1"/>
</dbReference>
<dbReference type="SMART" id="SM00487">
    <property type="entry name" value="DEXDc"/>
    <property type="match status" value="1"/>
</dbReference>
<comment type="caution">
    <text evidence="6">The sequence shown here is derived from an EMBL/GenBank/DDBJ whole genome shotgun (WGS) entry which is preliminary data.</text>
</comment>
<evidence type="ECO:0000256" key="2">
    <source>
        <dbReference type="PROSITE-ProRule" id="PRU00325"/>
    </source>
</evidence>
<keyword evidence="6" id="KW-0347">Helicase</keyword>
<dbReference type="GO" id="GO:0008270">
    <property type="term" value="F:zinc ion binding"/>
    <property type="evidence" value="ECO:0007669"/>
    <property type="project" value="UniProtKB-KW"/>
</dbReference>
<evidence type="ECO:0000313" key="7">
    <source>
        <dbReference type="Proteomes" id="UP000216122"/>
    </source>
</evidence>
<feature type="domain" description="Helicase C-terminal" evidence="5">
    <location>
        <begin position="995"/>
        <end position="1148"/>
    </location>
</feature>
<dbReference type="SMART" id="SM00490">
    <property type="entry name" value="HELICc"/>
    <property type="match status" value="1"/>
</dbReference>
<dbReference type="Pfam" id="PF00176">
    <property type="entry name" value="SNF2-rel_dom"/>
    <property type="match status" value="1"/>
</dbReference>
<dbReference type="GO" id="GO:0005524">
    <property type="term" value="F:ATP binding"/>
    <property type="evidence" value="ECO:0007669"/>
    <property type="project" value="InterPro"/>
</dbReference>
<feature type="domain" description="Helicase ATP-binding" evidence="4">
    <location>
        <begin position="716"/>
        <end position="874"/>
    </location>
</feature>
<dbReference type="Gene3D" id="3.40.50.10810">
    <property type="entry name" value="Tandem AAA-ATPase domain"/>
    <property type="match status" value="1"/>
</dbReference>
<evidence type="ECO:0000259" key="4">
    <source>
        <dbReference type="PROSITE" id="PS51192"/>
    </source>
</evidence>
<evidence type="ECO:0000256" key="1">
    <source>
        <dbReference type="ARBA" id="ARBA00022801"/>
    </source>
</evidence>
<reference evidence="7" key="1">
    <citation type="submission" date="2017-05" db="EMBL/GenBank/DDBJ databases">
        <authorList>
            <person name="Lin X.B."/>
            <person name="Stothard P."/>
            <person name="Tasseva G."/>
            <person name="Walter J."/>
        </authorList>
    </citation>
    <scope>NUCLEOTIDE SEQUENCE [LARGE SCALE GENOMIC DNA]</scope>
    <source>
        <strain evidence="7">103v</strain>
    </source>
</reference>
<dbReference type="GO" id="GO:0016787">
    <property type="term" value="F:hydrolase activity"/>
    <property type="evidence" value="ECO:0007669"/>
    <property type="project" value="UniProtKB-KW"/>
</dbReference>
<dbReference type="CDD" id="cd18793">
    <property type="entry name" value="SF2_C_SNF"/>
    <property type="match status" value="1"/>
</dbReference>
<dbReference type="RefSeq" id="WP_094504439.1">
    <property type="nucleotide sequence ID" value="NZ_NGPH01000034.1"/>
</dbReference>
<dbReference type="InterPro" id="IPR007527">
    <property type="entry name" value="Znf_SWIM"/>
</dbReference>
<keyword evidence="6" id="KW-0067">ATP-binding</keyword>
<reference evidence="6 7" key="2">
    <citation type="submission" date="2017-09" db="EMBL/GenBank/DDBJ databases">
        <title>Tripartite evolution among Lactobacillus johnsonii, Lactobacillus taiwanensis, Lactobacillus reuteri and their rodent host.</title>
        <authorList>
            <person name="Wang T."/>
            <person name="Knowles S."/>
            <person name="Cheng C."/>
        </authorList>
    </citation>
    <scope>NUCLEOTIDE SEQUENCE [LARGE SCALE GENOMIC DNA]</scope>
    <source>
        <strain evidence="6 7">103v</strain>
    </source>
</reference>
<dbReference type="Pfam" id="PF00271">
    <property type="entry name" value="Helicase_C"/>
    <property type="match status" value="1"/>
</dbReference>
<dbReference type="GO" id="GO:0004386">
    <property type="term" value="F:helicase activity"/>
    <property type="evidence" value="ECO:0007669"/>
    <property type="project" value="UniProtKB-KW"/>
</dbReference>
<keyword evidence="6" id="KW-0547">Nucleotide-binding</keyword>
<dbReference type="Pfam" id="PF04434">
    <property type="entry name" value="SWIM"/>
    <property type="match status" value="1"/>
</dbReference>
<dbReference type="InterPro" id="IPR001650">
    <property type="entry name" value="Helicase_C-like"/>
</dbReference>
<dbReference type="Proteomes" id="UP000216122">
    <property type="component" value="Unassembled WGS sequence"/>
</dbReference>
<protein>
    <submittedName>
        <fullName evidence="6">DEAD/DEAH box helicase</fullName>
    </submittedName>
</protein>
<proteinExistence type="predicted"/>
<feature type="domain" description="SWIM-type" evidence="3">
    <location>
        <begin position="46"/>
        <end position="84"/>
    </location>
</feature>
<organism evidence="6 7">
    <name type="scientific">Limosilactobacillus reuteri</name>
    <name type="common">Lactobacillus reuteri</name>
    <dbReference type="NCBI Taxonomy" id="1598"/>
    <lineage>
        <taxon>Bacteria</taxon>
        <taxon>Bacillati</taxon>
        <taxon>Bacillota</taxon>
        <taxon>Bacilli</taxon>
        <taxon>Lactobacillales</taxon>
        <taxon>Lactobacillaceae</taxon>
        <taxon>Limosilactobacillus</taxon>
    </lineage>
</organism>
<evidence type="ECO:0000259" key="5">
    <source>
        <dbReference type="PROSITE" id="PS51194"/>
    </source>
</evidence>
<keyword evidence="1" id="KW-0378">Hydrolase</keyword>
<dbReference type="PROSITE" id="PS51192">
    <property type="entry name" value="HELICASE_ATP_BIND_1"/>
    <property type="match status" value="1"/>
</dbReference>
<dbReference type="AlphaFoldDB" id="A0A256VHA2"/>
<dbReference type="InterPro" id="IPR000330">
    <property type="entry name" value="SNF2_N"/>
</dbReference>
<dbReference type="PANTHER" id="PTHR10799">
    <property type="entry name" value="SNF2/RAD54 HELICASE FAMILY"/>
    <property type="match status" value="1"/>
</dbReference>
<dbReference type="InterPro" id="IPR013663">
    <property type="entry name" value="Helicase_SWF/SNF/SWI_bac"/>
</dbReference>
<dbReference type="InterPro" id="IPR049730">
    <property type="entry name" value="SNF2/RAD54-like_C"/>
</dbReference>
<dbReference type="CDD" id="cd18012">
    <property type="entry name" value="DEXQc_arch_SWI2_SNF2"/>
    <property type="match status" value="1"/>
</dbReference>
<sequence length="1162" mass="132915">MSNWRNLFAQRIYERGRDYYYRDKVKNLIIDEDDNFSAIVEGSRAYKVTGRYHNGKFSNVHCDCPYAQDNHRCKHMAAVLEAIDGGDLENVEPQKSLGEVLQSAFLPNRLPVDPLSFLGNEFFPLRVIEHVFTNLDDVQIISEILIKAADAYFIIPGAKWNYSVAGRFKQYYFSVLVAFNREMIVDVQVDFIKTREGQQIAEMVALYYLLKYLDQHNIEENTNEAARQMLANFLDRDPDSQTIITANIGEYYDGGQYLYFRAGVSDHMYKFPNLTTLTNGIARGERLHLGKFFDQQIIPENLDKDSKQWLDLIIKLSSTADLTRDGYYEASVKNELPLAGVIMDEVDQILRAGNTLYNRWKVPIKREERALKATVSIKANGADDDPSRYLDVSVDLPADLIRGQAAYYHLDDHTWTAFTGIAPDKLDPVFPVTSDLVFGVDTMAEFYRYVLPKIQSMFSVEMPQDRDLSKFLPPLPTVVFLLDYHDEQIYCDLATEIDEKTQKIKKIDDLPQFLMQRVEQVLAKYFTKLNQTETRAVLLVDEATNLLATGVNELQEIGITKATPAFNGLYKQPFTKVSVGISVDSGLLKFDFGDDQLTAKEIKQILRDFRPHKQYYQLGKKTLKMDEPSLTELVETLRKMVISSRDFTAEELKLPVYRALYLDDLLSHQEALNYRTTSELRRLVTDVKTPQKDFKVPANLHATLRPYQYDGVQWLITLMKYHFGGLLADEMGLGKTLQIITVLLSEQGNGQNLIVAPAAVIYNWQDELKKFAPDLKVTVLDGSKAERRKQFAQSTERDIIITSYDAAKRDIDFYEGHLFNIEVIDEAQYIKNPQTAAAKTVKAINAKQRFVLTGTPIENRLSELWSIFDYLMPGFLGSYQQFRKQYEGPIIKNQDEQAQDDLKRLVQPFMLRRVKKDVLNDLPMKNEQVFLTPMVGKQESLYQARAQRLIRQIQKQNDEEFQQNKLAVLAEITRLRELCCSPQLLDRGYSGPSGKIKATMNLIKDEMADNHKILLFSQFTSALAILKEKLANAGIKYFVIEGKTKKADRLQFVDEFNSYDQPAVFLISLKAGGTGLNLTSADVVIHFDPWWNIAAENQATDRAHRIGQKNNVTIYKMIAQNTIEEKIVEMQQKKAALANSILSGNELANAVINKETLLNILK</sequence>
<dbReference type="PROSITE" id="PS51194">
    <property type="entry name" value="HELICASE_CTER"/>
    <property type="match status" value="1"/>
</dbReference>
<accession>A0A256VHA2</accession>
<dbReference type="InterPro" id="IPR038718">
    <property type="entry name" value="SNF2-like_sf"/>
</dbReference>
<dbReference type="Pfam" id="PF08455">
    <property type="entry name" value="SNF2_assoc"/>
    <property type="match status" value="1"/>
</dbReference>
<keyword evidence="2" id="KW-0863">Zinc-finger</keyword>
<keyword evidence="2" id="KW-0479">Metal-binding</keyword>
<dbReference type="InterPro" id="IPR014001">
    <property type="entry name" value="Helicase_ATP-bd"/>
</dbReference>
<keyword evidence="2" id="KW-0862">Zinc</keyword>
<name>A0A256VHA2_LIMRT</name>
<evidence type="ECO:0000313" key="6">
    <source>
        <dbReference type="EMBL" id="OYT03055.1"/>
    </source>
</evidence>
<dbReference type="SUPFAM" id="SSF52540">
    <property type="entry name" value="P-loop containing nucleoside triphosphate hydrolases"/>
    <property type="match status" value="2"/>
</dbReference>
<gene>
    <name evidence="6" type="ORF">CBG21_06790</name>
</gene>
<dbReference type="EMBL" id="NGQC01000040">
    <property type="protein sequence ID" value="OYT03055.1"/>
    <property type="molecule type" value="Genomic_DNA"/>
</dbReference>
<dbReference type="Gene3D" id="3.40.50.300">
    <property type="entry name" value="P-loop containing nucleotide triphosphate hydrolases"/>
    <property type="match status" value="1"/>
</dbReference>
<dbReference type="InterPro" id="IPR027417">
    <property type="entry name" value="P-loop_NTPase"/>
</dbReference>
<evidence type="ECO:0000259" key="3">
    <source>
        <dbReference type="PROSITE" id="PS50966"/>
    </source>
</evidence>